<dbReference type="RefSeq" id="WP_214831975.1">
    <property type="nucleotide sequence ID" value="NZ_JASWER010000003.1"/>
</dbReference>
<evidence type="ECO:0000313" key="2">
    <source>
        <dbReference type="Proteomes" id="UP001230807"/>
    </source>
</evidence>
<comment type="caution">
    <text evidence="1">The sequence shown here is derived from an EMBL/GenBank/DDBJ whole genome shotgun (WGS) entry which is preliminary data.</text>
</comment>
<gene>
    <name evidence="1" type="ORF">QR695_06635</name>
</gene>
<dbReference type="Proteomes" id="UP001230807">
    <property type="component" value="Unassembled WGS sequence"/>
</dbReference>
<organism evidence="1 2">
    <name type="scientific">Exiguobacterium mexicanum</name>
    <dbReference type="NCBI Taxonomy" id="340146"/>
    <lineage>
        <taxon>Bacteria</taxon>
        <taxon>Bacillati</taxon>
        <taxon>Bacillota</taxon>
        <taxon>Bacilli</taxon>
        <taxon>Bacillales</taxon>
        <taxon>Bacillales Family XII. Incertae Sedis</taxon>
        <taxon>Exiguobacterium</taxon>
    </lineage>
</organism>
<dbReference type="EMBL" id="JASWER010000003">
    <property type="protein sequence ID" value="MDL5376681.1"/>
    <property type="molecule type" value="Genomic_DNA"/>
</dbReference>
<keyword evidence="2" id="KW-1185">Reference proteome</keyword>
<evidence type="ECO:0000313" key="1">
    <source>
        <dbReference type="EMBL" id="MDL5376681.1"/>
    </source>
</evidence>
<proteinExistence type="predicted"/>
<reference evidence="1 2" key="1">
    <citation type="submission" date="2023-06" db="EMBL/GenBank/DDBJ databases">
        <title>Influencing factors and mechanism of Cr(VI) reduction by facultative anaerobic Exiguobacterium sp. PY14.</title>
        <authorList>
            <person name="Zou L."/>
        </authorList>
    </citation>
    <scope>NUCLEOTIDE SEQUENCE [LARGE SCALE GENOMIC DNA]</scope>
    <source>
        <strain evidence="1 2">PY14</strain>
    </source>
</reference>
<accession>A0ABT7MNB4</accession>
<sequence>MMLVEDQKQGQIWVDVSGLNDELEQLHSPVEINVWLGGPVAEDHLTVRKAERIDVIK</sequence>
<protein>
    <submittedName>
        <fullName evidence="1">Uncharacterized protein</fullName>
    </submittedName>
</protein>
<name>A0ABT7MNB4_9BACL</name>